<evidence type="ECO:0000313" key="3">
    <source>
        <dbReference type="Proteomes" id="UP001470230"/>
    </source>
</evidence>
<dbReference type="Gene3D" id="3.40.50.300">
    <property type="entry name" value="P-loop containing nucleotide triphosphate hydrolases"/>
    <property type="match status" value="1"/>
</dbReference>
<dbReference type="SMART" id="SM00174">
    <property type="entry name" value="RHO"/>
    <property type="match status" value="1"/>
</dbReference>
<evidence type="ECO:0008006" key="4">
    <source>
        <dbReference type="Google" id="ProtNLM"/>
    </source>
</evidence>
<dbReference type="SMART" id="SM00175">
    <property type="entry name" value="RAB"/>
    <property type="match status" value="1"/>
</dbReference>
<gene>
    <name evidence="2" type="ORF">M9Y10_041312</name>
</gene>
<organism evidence="2 3">
    <name type="scientific">Tritrichomonas musculus</name>
    <dbReference type="NCBI Taxonomy" id="1915356"/>
    <lineage>
        <taxon>Eukaryota</taxon>
        <taxon>Metamonada</taxon>
        <taxon>Parabasalia</taxon>
        <taxon>Tritrichomonadida</taxon>
        <taxon>Tritrichomonadidae</taxon>
        <taxon>Tritrichomonas</taxon>
    </lineage>
</organism>
<dbReference type="SMART" id="SM00176">
    <property type="entry name" value="RAN"/>
    <property type="match status" value="1"/>
</dbReference>
<accession>A0ABR2K3Z3</accession>
<dbReference type="SMART" id="SM00177">
    <property type="entry name" value="ARF"/>
    <property type="match status" value="1"/>
</dbReference>
<protein>
    <recommendedName>
        <fullName evidence="4">Small GTP-binding protein</fullName>
    </recommendedName>
</protein>
<dbReference type="Proteomes" id="UP001470230">
    <property type="component" value="Unassembled WGS sequence"/>
</dbReference>
<dbReference type="Pfam" id="PF00071">
    <property type="entry name" value="Ras"/>
    <property type="match status" value="1"/>
</dbReference>
<dbReference type="PROSITE" id="PS51420">
    <property type="entry name" value="RHO"/>
    <property type="match status" value="1"/>
</dbReference>
<reference evidence="2 3" key="1">
    <citation type="submission" date="2024-04" db="EMBL/GenBank/DDBJ databases">
        <title>Tritrichomonas musculus Genome.</title>
        <authorList>
            <person name="Alves-Ferreira E."/>
            <person name="Grigg M."/>
            <person name="Lorenzi H."/>
            <person name="Galac M."/>
        </authorList>
    </citation>
    <scope>NUCLEOTIDE SEQUENCE [LARGE SCALE GENOMIC DNA]</scope>
    <source>
        <strain evidence="2 3">EAF2021</strain>
    </source>
</reference>
<dbReference type="PROSITE" id="PS51417">
    <property type="entry name" value="ARF"/>
    <property type="match status" value="1"/>
</dbReference>
<dbReference type="InterPro" id="IPR027417">
    <property type="entry name" value="P-loop_NTPase"/>
</dbReference>
<evidence type="ECO:0000313" key="2">
    <source>
        <dbReference type="EMBL" id="KAK8885855.1"/>
    </source>
</evidence>
<dbReference type="EMBL" id="JAPFFF010000007">
    <property type="protein sequence ID" value="KAK8885855.1"/>
    <property type="molecule type" value="Genomic_DNA"/>
</dbReference>
<dbReference type="NCBIfam" id="TIGR00231">
    <property type="entry name" value="small_GTP"/>
    <property type="match status" value="1"/>
</dbReference>
<evidence type="ECO:0000256" key="1">
    <source>
        <dbReference type="ARBA" id="ARBA00022741"/>
    </source>
</evidence>
<dbReference type="PANTHER" id="PTHR47978">
    <property type="match status" value="1"/>
</dbReference>
<dbReference type="PROSITE" id="PS51421">
    <property type="entry name" value="RAS"/>
    <property type="match status" value="1"/>
</dbReference>
<keyword evidence="1" id="KW-0547">Nucleotide-binding</keyword>
<dbReference type="SUPFAM" id="SSF52540">
    <property type="entry name" value="P-loop containing nucleoside triphosphate hydrolases"/>
    <property type="match status" value="1"/>
</dbReference>
<dbReference type="CDD" id="cd00154">
    <property type="entry name" value="Rab"/>
    <property type="match status" value="1"/>
</dbReference>
<keyword evidence="3" id="KW-1185">Reference proteome</keyword>
<dbReference type="InterPro" id="IPR005225">
    <property type="entry name" value="Small_GTP-bd"/>
</dbReference>
<dbReference type="InterPro" id="IPR001806">
    <property type="entry name" value="Small_GTPase"/>
</dbReference>
<name>A0ABR2K3Z3_9EUKA</name>
<proteinExistence type="predicted"/>
<dbReference type="PROSITE" id="PS51419">
    <property type="entry name" value="RAB"/>
    <property type="match status" value="1"/>
</dbReference>
<dbReference type="SMART" id="SM00173">
    <property type="entry name" value="RAS"/>
    <property type="match status" value="1"/>
</dbReference>
<dbReference type="PRINTS" id="PR00449">
    <property type="entry name" value="RASTRNSFRMNG"/>
</dbReference>
<comment type="caution">
    <text evidence="2">The sequence shown here is derived from an EMBL/GenBank/DDBJ whole genome shotgun (WGS) entry which is preliminary data.</text>
</comment>
<sequence length="196" mass="22224">MNADNSSRYRVVLVGDSSVGKTCILAQLVDHKFSKNEQATVGANSQIYFENVNVNDKESKVEIQIWDTAGQEKFRSLGPIYYRNAAGALAVFDMTNRKSFENIGNWIREFQDVAGENTIIYIVANKSDLTEEIQVPFNEAKSFAFQQNFEIYQTSAKTGENIQKMFSDIAKRLYEKSVPVVPIQERKPHDDSNDCC</sequence>